<dbReference type="InterPro" id="IPR036511">
    <property type="entry name" value="TGT-like_sf"/>
</dbReference>
<dbReference type="NCBIfam" id="NF041059">
    <property type="entry name" value="DpdA"/>
    <property type="match status" value="1"/>
</dbReference>
<name>A6UTJ7_META3</name>
<dbReference type="STRING" id="419665.Maeo_0227"/>
<organism evidence="1 2">
    <name type="scientific">Methanococcus aeolicus (strain ATCC BAA-1280 / DSM 17508 / OCM 812 / Nankai-3)</name>
    <dbReference type="NCBI Taxonomy" id="419665"/>
    <lineage>
        <taxon>Archaea</taxon>
        <taxon>Methanobacteriati</taxon>
        <taxon>Methanobacteriota</taxon>
        <taxon>Methanomada group</taxon>
        <taxon>Methanococci</taxon>
        <taxon>Methanococcales</taxon>
        <taxon>Methanococcaceae</taxon>
        <taxon>Methanococcus</taxon>
    </lineage>
</organism>
<evidence type="ECO:0000313" key="2">
    <source>
        <dbReference type="Proteomes" id="UP000001106"/>
    </source>
</evidence>
<protein>
    <recommendedName>
        <fullName evidence="3">tRNA-guanine(15) transglycosylase-like domain-containing protein</fullName>
    </recommendedName>
</protein>
<dbReference type="KEGG" id="mae:Maeo_0227"/>
<dbReference type="GO" id="GO:0006400">
    <property type="term" value="P:tRNA modification"/>
    <property type="evidence" value="ECO:0007669"/>
    <property type="project" value="InterPro"/>
</dbReference>
<dbReference type="RefSeq" id="WP_011972951.1">
    <property type="nucleotide sequence ID" value="NC_009635.1"/>
</dbReference>
<dbReference type="AlphaFoldDB" id="A6UTJ7"/>
<dbReference type="Gene3D" id="3.20.20.105">
    <property type="entry name" value="Queuine tRNA-ribosyltransferase-like"/>
    <property type="match status" value="1"/>
</dbReference>
<sequence length="426" mass="49591">MNNKLKYFLPDWEDRLDPNFNFITDEFSEGHKKDLYNNGAYAHNLFKEVPYDGILFSLAVFQNKISLNNNDNNKEIYKIRNHTDIKNYLKIPKNSDLEVMGDCGAFGYVNEKEPPEFYSVENISKLYDKLNFDYGVAPDHLVVDNIIIKDENEKKKRVSLTQKDKDSRIAFTLENAEKFLKLHHKKGYNYIPIGTAQGYSVETYGSSVKSLIDMGYNYIALGALINYKTDFIIEILKEIQPIIIGTGVKLHLFGIARVGAFKKFHDLGVSSMDSASYFRKAWLKSSKNYITDENIGYPAIRIPQSTNKNMIKKVVDKSKYPIEKIKKMEKKSLEALLKYEKGELPINQTIDIIMEYDNIFVRNSKDPRLKEKYYKLLNDKPWEKCQCPICKTIGIQVVIFRGTNRNKRRGFHNIWALRKMMNKELI</sequence>
<proteinExistence type="predicted"/>
<evidence type="ECO:0008006" key="3">
    <source>
        <dbReference type="Google" id="ProtNLM"/>
    </source>
</evidence>
<gene>
    <name evidence="1" type="ordered locus">Maeo_0227</name>
</gene>
<reference evidence="1" key="1">
    <citation type="submission" date="2007-06" db="EMBL/GenBank/DDBJ databases">
        <title>Complete sequence of Methanococcus aeolicus Nankai-3.</title>
        <authorList>
            <consortium name="US DOE Joint Genome Institute"/>
            <person name="Copeland A."/>
            <person name="Lucas S."/>
            <person name="Lapidus A."/>
            <person name="Barry K."/>
            <person name="Glavina del Rio T."/>
            <person name="Dalin E."/>
            <person name="Tice H."/>
            <person name="Pitluck S."/>
            <person name="Chain P."/>
            <person name="Malfatti S."/>
            <person name="Shin M."/>
            <person name="Vergez L."/>
            <person name="Schmutz J."/>
            <person name="Larimer F."/>
            <person name="Land M."/>
            <person name="Hauser L."/>
            <person name="Kyrpides N."/>
            <person name="Lykidis A."/>
            <person name="Sieprawska-Lupa M."/>
            <person name="Whitman W.B."/>
            <person name="Richardson P."/>
        </authorList>
    </citation>
    <scope>NUCLEOTIDE SEQUENCE [LARGE SCALE GENOMIC DNA]</scope>
    <source>
        <strain evidence="1">Nankai-3</strain>
    </source>
</reference>
<dbReference type="HOGENOM" id="CLU_034347_0_0_2"/>
<accession>A6UTJ7</accession>
<dbReference type="SUPFAM" id="SSF51713">
    <property type="entry name" value="tRNA-guanine transglycosylase"/>
    <property type="match status" value="1"/>
</dbReference>
<dbReference type="Proteomes" id="UP000001106">
    <property type="component" value="Chromosome"/>
</dbReference>
<dbReference type="OrthoDB" id="67059at2157"/>
<keyword evidence="2" id="KW-1185">Reference proteome</keyword>
<dbReference type="eggNOG" id="arCOG00996">
    <property type="taxonomic scope" value="Archaea"/>
</dbReference>
<evidence type="ECO:0000313" key="1">
    <source>
        <dbReference type="EMBL" id="ABR55819.1"/>
    </source>
</evidence>
<dbReference type="GeneID" id="5326789"/>
<dbReference type="EMBL" id="CP000743">
    <property type="protein sequence ID" value="ABR55819.1"/>
    <property type="molecule type" value="Genomic_DNA"/>
</dbReference>
<dbReference type="InterPro" id="IPR053537">
    <property type="entry name" value="DNA-guanine_TGase"/>
</dbReference>